<dbReference type="EMBL" id="CYPW01000018">
    <property type="protein sequence ID" value="CUH52595.1"/>
    <property type="molecule type" value="Genomic_DNA"/>
</dbReference>
<dbReference type="GO" id="GO:0042840">
    <property type="term" value="P:D-glucuronate catabolic process"/>
    <property type="evidence" value="ECO:0007669"/>
    <property type="project" value="TreeGrafter"/>
</dbReference>
<organism evidence="7 8">
    <name type="scientific">Shimia marina</name>
    <dbReference type="NCBI Taxonomy" id="321267"/>
    <lineage>
        <taxon>Bacteria</taxon>
        <taxon>Pseudomonadati</taxon>
        <taxon>Pseudomonadota</taxon>
        <taxon>Alphaproteobacteria</taxon>
        <taxon>Rhodobacterales</taxon>
        <taxon>Roseobacteraceae</taxon>
    </lineage>
</organism>
<evidence type="ECO:0000313" key="7">
    <source>
        <dbReference type="EMBL" id="CUH52595.1"/>
    </source>
</evidence>
<dbReference type="EC" id="5.3.1.12" evidence="4"/>
<proteinExistence type="inferred from homology"/>
<evidence type="ECO:0000256" key="2">
    <source>
        <dbReference type="ARBA" id="ARBA00004892"/>
    </source>
</evidence>
<protein>
    <recommendedName>
        <fullName evidence="5">Uronate isomerase</fullName>
        <ecNumber evidence="4">5.3.1.12</ecNumber>
    </recommendedName>
</protein>
<keyword evidence="8" id="KW-1185">Reference proteome</keyword>
<dbReference type="PANTHER" id="PTHR30068">
    <property type="entry name" value="URONATE ISOMERASE"/>
    <property type="match status" value="1"/>
</dbReference>
<dbReference type="NCBIfam" id="NF002794">
    <property type="entry name" value="PRK02925.1"/>
    <property type="match status" value="1"/>
</dbReference>
<comment type="pathway">
    <text evidence="2">Carbohydrate metabolism; pentose and glucuronate interconversion.</text>
</comment>
<sequence>MTPAFSNLIGTGTPILTLSDAAQDIYDSVRDLPIVSPHGHCDPRWFAENTPFADPVEVLIHPDQGVLRMLYSQGVSLEDLGVGVAAHQREGRAIFRTFARHFHKFRGTPTDLWMATTLARIFGITAPLNADNADAVYDKIDAEIKSTQMYPHALLASFNIEVLATTDSALDDLAHHKAARKHKLRGKVVPTFCPDAVLDPRRGDFKANVVKLAEITDQDTSSFEGYLEALRDRRAYFMAYGATATVHSLPELGTCYMTERRAATLFAKAMGGKIAPKEAQSLYGHMLTEMAQMSAEDGLVMQIHAGTRVNTNKEMFERFGPNTGADVPQSVNFIDGLDALLNRVGHSRDINIVVFTPDASACERELAPMAGHWPALRLGSPWRFRHGVNGIARYLDHVVESTGYWNLAGFSDNTRAFMSIPARHDLWRRGVSLHLAQQRQRGVLGRGDVDEIAQMLCRDLAIDAYKFSSFV</sequence>
<dbReference type="Gene3D" id="3.20.20.140">
    <property type="entry name" value="Metal-dependent hydrolases"/>
    <property type="match status" value="1"/>
</dbReference>
<dbReference type="PANTHER" id="PTHR30068:SF4">
    <property type="entry name" value="URONATE ISOMERASE"/>
    <property type="match status" value="1"/>
</dbReference>
<dbReference type="GO" id="GO:0019698">
    <property type="term" value="P:D-galacturonate catabolic process"/>
    <property type="evidence" value="ECO:0007669"/>
    <property type="project" value="TreeGrafter"/>
</dbReference>
<dbReference type="Proteomes" id="UP000054823">
    <property type="component" value="Unassembled WGS sequence"/>
</dbReference>
<dbReference type="OrthoDB" id="9766564at2"/>
<evidence type="ECO:0000256" key="5">
    <source>
        <dbReference type="ARBA" id="ARBA00020555"/>
    </source>
</evidence>
<dbReference type="AlphaFoldDB" id="A0A0P1EQ68"/>
<gene>
    <name evidence="7" type="primary">uxaC</name>
    <name evidence="7" type="ORF">SHM7688_02042</name>
</gene>
<evidence type="ECO:0000256" key="6">
    <source>
        <dbReference type="ARBA" id="ARBA00023235"/>
    </source>
</evidence>
<evidence type="ECO:0000256" key="4">
    <source>
        <dbReference type="ARBA" id="ARBA00012546"/>
    </source>
</evidence>
<evidence type="ECO:0000256" key="1">
    <source>
        <dbReference type="ARBA" id="ARBA00001165"/>
    </source>
</evidence>
<dbReference type="Pfam" id="PF02614">
    <property type="entry name" value="UxaC"/>
    <property type="match status" value="1"/>
</dbReference>
<dbReference type="InterPro" id="IPR003766">
    <property type="entry name" value="Uronate_isomerase"/>
</dbReference>
<comment type="similarity">
    <text evidence="3">Belongs to the metallo-dependent hydrolases superfamily. Uronate isomerase family.</text>
</comment>
<comment type="catalytic activity">
    <reaction evidence="1">
        <text>D-glucuronate = D-fructuronate</text>
        <dbReference type="Rhea" id="RHEA:13049"/>
        <dbReference type="ChEBI" id="CHEBI:58720"/>
        <dbReference type="ChEBI" id="CHEBI:59863"/>
        <dbReference type="EC" id="5.3.1.12"/>
    </reaction>
</comment>
<dbReference type="RefSeq" id="WP_058239808.1">
    <property type="nucleotide sequence ID" value="NZ_CYPW01000018.1"/>
</dbReference>
<reference evidence="7 8" key="1">
    <citation type="submission" date="2015-09" db="EMBL/GenBank/DDBJ databases">
        <authorList>
            <consortium name="Swine Surveillance"/>
        </authorList>
    </citation>
    <scope>NUCLEOTIDE SEQUENCE [LARGE SCALE GENOMIC DNA]</scope>
    <source>
        <strain evidence="7 8">CECT 7688</strain>
    </source>
</reference>
<dbReference type="InterPro" id="IPR032466">
    <property type="entry name" value="Metal_Hydrolase"/>
</dbReference>
<dbReference type="STRING" id="321267.SHM7688_02042"/>
<dbReference type="GO" id="GO:0008880">
    <property type="term" value="F:glucuronate isomerase activity"/>
    <property type="evidence" value="ECO:0007669"/>
    <property type="project" value="UniProtKB-EC"/>
</dbReference>
<keyword evidence="6 7" id="KW-0413">Isomerase</keyword>
<dbReference type="UniPathway" id="UPA00246"/>
<dbReference type="SUPFAM" id="SSF51556">
    <property type="entry name" value="Metallo-dependent hydrolases"/>
    <property type="match status" value="1"/>
</dbReference>
<evidence type="ECO:0000313" key="8">
    <source>
        <dbReference type="Proteomes" id="UP000054823"/>
    </source>
</evidence>
<name>A0A0P1EQ68_9RHOB</name>
<dbReference type="Gene3D" id="1.10.2020.10">
    <property type="entry name" value="uronate isomerase, domain 2, chain A"/>
    <property type="match status" value="1"/>
</dbReference>
<evidence type="ECO:0000256" key="3">
    <source>
        <dbReference type="ARBA" id="ARBA00008397"/>
    </source>
</evidence>
<accession>A0A0P1EQ68</accession>